<dbReference type="EMBL" id="AMSG01000001">
    <property type="protein sequence ID" value="EKF56755.1"/>
    <property type="molecule type" value="Genomic_DNA"/>
</dbReference>
<keyword evidence="1" id="KW-0472">Membrane</keyword>
<evidence type="ECO:0000256" key="1">
    <source>
        <dbReference type="SAM" id="Phobius"/>
    </source>
</evidence>
<dbReference type="RefSeq" id="WP_008990084.1">
    <property type="nucleotide sequence ID" value="NZ_AMSG01000001.1"/>
</dbReference>
<comment type="caution">
    <text evidence="2">The sequence shown here is derived from an EMBL/GenBank/DDBJ whole genome shotgun (WGS) entry which is preliminary data.</text>
</comment>
<evidence type="ECO:0000313" key="3">
    <source>
        <dbReference type="Proteomes" id="UP000007364"/>
    </source>
</evidence>
<organism evidence="2 3">
    <name type="scientific">Galbibacter marinus</name>
    <dbReference type="NCBI Taxonomy" id="555500"/>
    <lineage>
        <taxon>Bacteria</taxon>
        <taxon>Pseudomonadati</taxon>
        <taxon>Bacteroidota</taxon>
        <taxon>Flavobacteriia</taxon>
        <taxon>Flavobacteriales</taxon>
        <taxon>Flavobacteriaceae</taxon>
        <taxon>Galbibacter</taxon>
    </lineage>
</organism>
<sequence length="69" mass="8470">MRDFFYGIQDLFENVLFVPLEALRFTNSWWISNIINVIFIAIGFAAFFYWMKQMKKYDQEEKDDYQPII</sequence>
<reference evidence="2 3" key="1">
    <citation type="journal article" date="2012" name="J. Bacteriol.">
        <title>Genome Sequence of Galbibacter marinum Type Strain ck-I2-15.</title>
        <authorList>
            <person name="Lai Q."/>
            <person name="Li C."/>
            <person name="Shao Z."/>
        </authorList>
    </citation>
    <scope>NUCLEOTIDE SEQUENCE [LARGE SCALE GENOMIC DNA]</scope>
    <source>
        <strain evidence="3">ck-I2-15</strain>
    </source>
</reference>
<keyword evidence="1" id="KW-0812">Transmembrane</keyword>
<feature type="transmembrane region" description="Helical" evidence="1">
    <location>
        <begin position="29"/>
        <end position="50"/>
    </location>
</feature>
<dbReference type="Pfam" id="PF19868">
    <property type="entry name" value="DUF6341"/>
    <property type="match status" value="1"/>
</dbReference>
<name>K2PVR5_9FLAO</name>
<dbReference type="STRING" id="555500.I215_01035"/>
<keyword evidence="1" id="KW-1133">Transmembrane helix</keyword>
<keyword evidence="3" id="KW-1185">Reference proteome</keyword>
<evidence type="ECO:0008006" key="4">
    <source>
        <dbReference type="Google" id="ProtNLM"/>
    </source>
</evidence>
<protein>
    <recommendedName>
        <fullName evidence="4">Uracil phosphoribosyltransferase</fullName>
    </recommendedName>
</protein>
<proteinExistence type="predicted"/>
<accession>K2PVR5</accession>
<gene>
    <name evidence="2" type="ORF">I215_01035</name>
</gene>
<dbReference type="InterPro" id="IPR045922">
    <property type="entry name" value="DUF6341"/>
</dbReference>
<dbReference type="AlphaFoldDB" id="K2PVR5"/>
<evidence type="ECO:0000313" key="2">
    <source>
        <dbReference type="EMBL" id="EKF56755.1"/>
    </source>
</evidence>
<dbReference type="Proteomes" id="UP000007364">
    <property type="component" value="Unassembled WGS sequence"/>
</dbReference>